<sequence length="538" mass="61440">MWGVDLAKGDKNLVEAIILKFLTKASALRAFLAERTCISIKDTLRWRKMCKPYPFPFRTMPELSSFVHITQLNGHHILWIKLDEKALKGYGLLFECLRYSGSIANIIIGLLESLMVVLLQNHSLSPDLTAAFVVDCRPSHTRPLERAKLDSFIFNVRAALRSFQDQAQYYPKILSRIYIINPFIANFYALKLPEDVLRKITILQERHELAKYLGDEIPIQYGGSGNSLHEIDCLSNQKHVDDNSLEHTDRGITPQPNISAHSREEPKLNPPEPEGIQTHFSYSKIIGFPTTMLDPKDLDDWPELCPGKGGARVVHIDSGMLVKYGYGVRLAEAEAMHLVSASTTVAVPRLISAYIFDDICYVIMSFEEGKLLISPLREIKGSYIGGMGHTTCRDPIFDAWWGDKRIEYGPFESEASFNEGIIQAMRNRFPPNSRPVDRESPRYVSEYINHQTVRSLRGHEIVFTHGDLRPDNIIVKPDCSVVTIDWGLSGYRPEYWEYFRAIVTIPIKESWDLVTEKYIPPYYIEAAIMRRISGIMWN</sequence>
<dbReference type="Proteomes" id="UP000002669">
    <property type="component" value="Unassembled WGS sequence"/>
</dbReference>
<dbReference type="GeneID" id="10031070"/>
<dbReference type="PANTHER" id="PTHR21310">
    <property type="entry name" value="AMINOGLYCOSIDE PHOSPHOTRANSFERASE-RELATED-RELATED"/>
    <property type="match status" value="1"/>
</dbReference>
<evidence type="ECO:0000259" key="2">
    <source>
        <dbReference type="Pfam" id="PF01636"/>
    </source>
</evidence>
<dbReference type="OrthoDB" id="2906425at2759"/>
<dbReference type="AlphaFoldDB" id="E4UMS4"/>
<dbReference type="eggNOG" id="ENOG502SP9R">
    <property type="taxonomic scope" value="Eukaryota"/>
</dbReference>
<dbReference type="Gene3D" id="3.90.1200.10">
    <property type="match status" value="1"/>
</dbReference>
<dbReference type="SUPFAM" id="SSF56112">
    <property type="entry name" value="Protein kinase-like (PK-like)"/>
    <property type="match status" value="1"/>
</dbReference>
<gene>
    <name evidence="3" type="ORF">MGYG_03281</name>
</gene>
<evidence type="ECO:0000313" key="4">
    <source>
        <dbReference type="Proteomes" id="UP000002669"/>
    </source>
</evidence>
<feature type="domain" description="Aminoglycoside phosphotransferase" evidence="2">
    <location>
        <begin position="454"/>
        <end position="502"/>
    </location>
</feature>
<dbReference type="PANTHER" id="PTHR21310:SF15">
    <property type="entry name" value="AMINOGLYCOSIDE PHOSPHOTRANSFERASE DOMAIN-CONTAINING PROTEIN"/>
    <property type="match status" value="1"/>
</dbReference>
<dbReference type="InterPro" id="IPR051678">
    <property type="entry name" value="AGP_Transferase"/>
</dbReference>
<name>E4UMS4_ARTGP</name>
<dbReference type="InParanoid" id="E4UMS4"/>
<keyword evidence="4" id="KW-1185">Reference proteome</keyword>
<protein>
    <recommendedName>
        <fullName evidence="2">Aminoglycoside phosphotransferase domain-containing protein</fullName>
    </recommendedName>
</protein>
<dbReference type="OMA" id="WPEYWEF"/>
<dbReference type="InterPro" id="IPR036865">
    <property type="entry name" value="CRAL-TRIO_dom_sf"/>
</dbReference>
<dbReference type="STRING" id="535722.E4UMS4"/>
<dbReference type="InterPro" id="IPR011009">
    <property type="entry name" value="Kinase-like_dom_sf"/>
</dbReference>
<dbReference type="EMBL" id="DS989823">
    <property type="protein sequence ID" value="EFR00278.1"/>
    <property type="molecule type" value="Genomic_DNA"/>
</dbReference>
<feature type="region of interest" description="Disordered" evidence="1">
    <location>
        <begin position="244"/>
        <end position="274"/>
    </location>
</feature>
<accession>E4UMS4</accession>
<dbReference type="HOGENOM" id="CLU_037862_0_0_1"/>
<evidence type="ECO:0000256" key="1">
    <source>
        <dbReference type="SAM" id="MobiDB-lite"/>
    </source>
</evidence>
<organism evidence="4">
    <name type="scientific">Arthroderma gypseum (strain ATCC MYA-4604 / CBS 118893)</name>
    <name type="common">Microsporum gypseum</name>
    <dbReference type="NCBI Taxonomy" id="535722"/>
    <lineage>
        <taxon>Eukaryota</taxon>
        <taxon>Fungi</taxon>
        <taxon>Dikarya</taxon>
        <taxon>Ascomycota</taxon>
        <taxon>Pezizomycotina</taxon>
        <taxon>Eurotiomycetes</taxon>
        <taxon>Eurotiomycetidae</taxon>
        <taxon>Onygenales</taxon>
        <taxon>Arthrodermataceae</taxon>
        <taxon>Nannizzia</taxon>
    </lineage>
</organism>
<proteinExistence type="predicted"/>
<dbReference type="VEuPathDB" id="FungiDB:MGYG_03281"/>
<dbReference type="Pfam" id="PF01636">
    <property type="entry name" value="APH"/>
    <property type="match status" value="1"/>
</dbReference>
<dbReference type="Gene3D" id="3.40.525.10">
    <property type="entry name" value="CRAL-TRIO lipid binding domain"/>
    <property type="match status" value="1"/>
</dbReference>
<dbReference type="RefSeq" id="XP_003175760.1">
    <property type="nucleotide sequence ID" value="XM_003175712.1"/>
</dbReference>
<dbReference type="SUPFAM" id="SSF52087">
    <property type="entry name" value="CRAL/TRIO domain"/>
    <property type="match status" value="1"/>
</dbReference>
<dbReference type="InterPro" id="IPR002575">
    <property type="entry name" value="Aminoglycoside_PTrfase"/>
</dbReference>
<reference evidence="4" key="1">
    <citation type="journal article" date="2012" name="MBio">
        <title>Comparative genome analysis of Trichophyton rubrum and related dermatophytes reveals candidate genes involved in infection.</title>
        <authorList>
            <person name="Martinez D.A."/>
            <person name="Oliver B.G."/>
            <person name="Graeser Y."/>
            <person name="Goldberg J.M."/>
            <person name="Li W."/>
            <person name="Martinez-Rossi N.M."/>
            <person name="Monod M."/>
            <person name="Shelest E."/>
            <person name="Barton R.C."/>
            <person name="Birch E."/>
            <person name="Brakhage A.A."/>
            <person name="Chen Z."/>
            <person name="Gurr S.J."/>
            <person name="Heiman D."/>
            <person name="Heitman J."/>
            <person name="Kosti I."/>
            <person name="Rossi A."/>
            <person name="Saif S."/>
            <person name="Samalova M."/>
            <person name="Saunders C.W."/>
            <person name="Shea T."/>
            <person name="Summerbell R.C."/>
            <person name="Xu J."/>
            <person name="Young S."/>
            <person name="Zeng Q."/>
            <person name="Birren B.W."/>
            <person name="Cuomo C.A."/>
            <person name="White T.C."/>
        </authorList>
    </citation>
    <scope>NUCLEOTIDE SEQUENCE [LARGE SCALE GENOMIC DNA]</scope>
    <source>
        <strain evidence="4">ATCC MYA-4604 / CBS 118893</strain>
    </source>
</reference>
<evidence type="ECO:0000313" key="3">
    <source>
        <dbReference type="EMBL" id="EFR00278.1"/>
    </source>
</evidence>